<gene>
    <name evidence="3" type="ORF">XENOCAPTIV_010459</name>
</gene>
<keyword evidence="2" id="KW-0732">Signal</keyword>
<reference evidence="3 4" key="1">
    <citation type="submission" date="2021-06" db="EMBL/GenBank/DDBJ databases">
        <authorList>
            <person name="Palmer J.M."/>
        </authorList>
    </citation>
    <scope>NUCLEOTIDE SEQUENCE [LARGE SCALE GENOMIC DNA]</scope>
    <source>
        <strain evidence="3 4">XC_2019</strain>
        <tissue evidence="3">Muscle</tissue>
    </source>
</reference>
<evidence type="ECO:0000256" key="2">
    <source>
        <dbReference type="SAM" id="SignalP"/>
    </source>
</evidence>
<accession>A0ABV0R801</accession>
<keyword evidence="1" id="KW-0472">Membrane</keyword>
<evidence type="ECO:0000256" key="1">
    <source>
        <dbReference type="SAM" id="Phobius"/>
    </source>
</evidence>
<comment type="caution">
    <text evidence="3">The sequence shown here is derived from an EMBL/GenBank/DDBJ whole genome shotgun (WGS) entry which is preliminary data.</text>
</comment>
<sequence>MDLNTVLIIAAYSLVSAGSYGQEWNNTTAISSPDLNNCTACSCTNVPPATPTSSSSNFSLTVGILTVTWTNKCKGTVYLAPYLTFNSSSLPFCHSQKIQVQGILGNVCRNLRGCKGEPRWRYSSEEWEEGYNITEKGLNKTGCRTLQVNCTVEELPDFEGQLQTYKVVTALLTIVLLVLLLIRFTRPTVMALQKRLSDRRQHRWVGPTQSHSVSYHRGKSAVKNDDEEKRFSYPGNQILFYKVPAESFYTMHYILHFVVLSRTFIC</sequence>
<organism evidence="3 4">
    <name type="scientific">Xenoophorus captivus</name>
    <dbReference type="NCBI Taxonomy" id="1517983"/>
    <lineage>
        <taxon>Eukaryota</taxon>
        <taxon>Metazoa</taxon>
        <taxon>Chordata</taxon>
        <taxon>Craniata</taxon>
        <taxon>Vertebrata</taxon>
        <taxon>Euteleostomi</taxon>
        <taxon>Actinopterygii</taxon>
        <taxon>Neopterygii</taxon>
        <taxon>Teleostei</taxon>
        <taxon>Neoteleostei</taxon>
        <taxon>Acanthomorphata</taxon>
        <taxon>Ovalentaria</taxon>
        <taxon>Atherinomorphae</taxon>
        <taxon>Cyprinodontiformes</taxon>
        <taxon>Goodeidae</taxon>
        <taxon>Xenoophorus</taxon>
    </lineage>
</organism>
<proteinExistence type="predicted"/>
<evidence type="ECO:0000313" key="3">
    <source>
        <dbReference type="EMBL" id="MEQ2204256.1"/>
    </source>
</evidence>
<protein>
    <submittedName>
        <fullName evidence="3">Uncharacterized protein</fullName>
    </submittedName>
</protein>
<dbReference type="Proteomes" id="UP001434883">
    <property type="component" value="Unassembled WGS sequence"/>
</dbReference>
<keyword evidence="1" id="KW-0812">Transmembrane</keyword>
<evidence type="ECO:0000313" key="4">
    <source>
        <dbReference type="Proteomes" id="UP001434883"/>
    </source>
</evidence>
<keyword evidence="4" id="KW-1185">Reference proteome</keyword>
<name>A0ABV0R801_9TELE</name>
<dbReference type="EMBL" id="JAHRIN010035897">
    <property type="protein sequence ID" value="MEQ2204256.1"/>
    <property type="molecule type" value="Genomic_DNA"/>
</dbReference>
<keyword evidence="1" id="KW-1133">Transmembrane helix</keyword>
<feature type="chain" id="PRO_5047300516" evidence="2">
    <location>
        <begin position="22"/>
        <end position="266"/>
    </location>
</feature>
<feature type="transmembrane region" description="Helical" evidence="1">
    <location>
        <begin position="167"/>
        <end position="185"/>
    </location>
</feature>
<feature type="signal peptide" evidence="2">
    <location>
        <begin position="1"/>
        <end position="21"/>
    </location>
</feature>